<sequence>MPPTIHQQRDDEEQEPPPPPPPLMPPTIHQQRDDEEQEQTQQEQQQQQQQQSRLEKQEEKQHIPRGGNLFRRSMAVTKERLGLGLLGTDVQKMTLKDRIVFVGPTDPAATSEERVNEWV</sequence>
<dbReference type="EMBL" id="LGRN01000997">
    <property type="protein sequence ID" value="OJD09982.1"/>
    <property type="molecule type" value="Genomic_DNA"/>
</dbReference>
<dbReference type="AlphaFoldDB" id="A0A1J9P1A9"/>
<dbReference type="STRING" id="1447872.A0A1J9P1A9"/>
<evidence type="ECO:0000313" key="3">
    <source>
        <dbReference type="Proteomes" id="UP000182235"/>
    </source>
</evidence>
<feature type="region of interest" description="Disordered" evidence="1">
    <location>
        <begin position="1"/>
        <end position="73"/>
    </location>
</feature>
<evidence type="ECO:0000313" key="2">
    <source>
        <dbReference type="EMBL" id="OJD09982.1"/>
    </source>
</evidence>
<comment type="caution">
    <text evidence="2">The sequence shown here is derived from an EMBL/GenBank/DDBJ whole genome shotgun (WGS) entry which is preliminary data.</text>
</comment>
<protein>
    <submittedName>
        <fullName evidence="2">Uncharacterized protein</fullName>
    </submittedName>
</protein>
<gene>
    <name evidence="2" type="ORF">AJ78_08820</name>
</gene>
<dbReference type="VEuPathDB" id="FungiDB:AJ78_08820"/>
<accession>A0A1J9P1A9</accession>
<feature type="compositionally biased region" description="Basic and acidic residues" evidence="1">
    <location>
        <begin position="53"/>
        <end position="62"/>
    </location>
</feature>
<name>A0A1J9P1A9_9EURO</name>
<feature type="compositionally biased region" description="Low complexity" evidence="1">
    <location>
        <begin position="39"/>
        <end position="52"/>
    </location>
</feature>
<feature type="compositionally biased region" description="Pro residues" evidence="1">
    <location>
        <begin position="16"/>
        <end position="25"/>
    </location>
</feature>
<organism evidence="2 3">
    <name type="scientific">Emergomyces pasteurianus Ep9510</name>
    <dbReference type="NCBI Taxonomy" id="1447872"/>
    <lineage>
        <taxon>Eukaryota</taxon>
        <taxon>Fungi</taxon>
        <taxon>Dikarya</taxon>
        <taxon>Ascomycota</taxon>
        <taxon>Pezizomycotina</taxon>
        <taxon>Eurotiomycetes</taxon>
        <taxon>Eurotiomycetidae</taxon>
        <taxon>Onygenales</taxon>
        <taxon>Ajellomycetaceae</taxon>
        <taxon>Emergomyces</taxon>
    </lineage>
</organism>
<proteinExistence type="predicted"/>
<dbReference type="Proteomes" id="UP000182235">
    <property type="component" value="Unassembled WGS sequence"/>
</dbReference>
<reference evidence="2 3" key="1">
    <citation type="submission" date="2015-07" db="EMBL/GenBank/DDBJ databases">
        <title>Emmonsia species relationships and genome sequence.</title>
        <authorList>
            <consortium name="The Broad Institute Genomics Platform"/>
            <person name="Cuomo C.A."/>
            <person name="Munoz J.F."/>
            <person name="Imamovic A."/>
            <person name="Priest M.E."/>
            <person name="Young S."/>
            <person name="Clay O.K."/>
            <person name="McEwen J.G."/>
        </authorList>
    </citation>
    <scope>NUCLEOTIDE SEQUENCE [LARGE SCALE GENOMIC DNA]</scope>
    <source>
        <strain evidence="2 3">UAMH 9510</strain>
    </source>
</reference>
<evidence type="ECO:0000256" key="1">
    <source>
        <dbReference type="SAM" id="MobiDB-lite"/>
    </source>
</evidence>
<keyword evidence="3" id="KW-1185">Reference proteome</keyword>